<evidence type="ECO:0000256" key="1">
    <source>
        <dbReference type="SAM" id="MobiDB-lite"/>
    </source>
</evidence>
<proteinExistence type="predicted"/>
<dbReference type="AlphaFoldDB" id="A0A448YYX5"/>
<name>A0A448YYX5_9STRA</name>
<keyword evidence="3" id="KW-1185">Reference proteome</keyword>
<accession>A0A448YYX5</accession>
<evidence type="ECO:0000313" key="2">
    <source>
        <dbReference type="EMBL" id="VEU34966.1"/>
    </source>
</evidence>
<dbReference type="OrthoDB" id="10485967at2759"/>
<organism evidence="2 3">
    <name type="scientific">Pseudo-nitzschia multistriata</name>
    <dbReference type="NCBI Taxonomy" id="183589"/>
    <lineage>
        <taxon>Eukaryota</taxon>
        <taxon>Sar</taxon>
        <taxon>Stramenopiles</taxon>
        <taxon>Ochrophyta</taxon>
        <taxon>Bacillariophyta</taxon>
        <taxon>Bacillariophyceae</taxon>
        <taxon>Bacillariophycidae</taxon>
        <taxon>Bacillariales</taxon>
        <taxon>Bacillariaceae</taxon>
        <taxon>Pseudo-nitzschia</taxon>
    </lineage>
</organism>
<gene>
    <name evidence="2" type="ORF">PSNMU_V1.4_AUG-EV-PASAV3_0016880</name>
</gene>
<dbReference type="EMBL" id="CAACVS010000044">
    <property type="protein sequence ID" value="VEU34966.1"/>
    <property type="molecule type" value="Genomic_DNA"/>
</dbReference>
<dbReference type="Proteomes" id="UP000291116">
    <property type="component" value="Unassembled WGS sequence"/>
</dbReference>
<feature type="region of interest" description="Disordered" evidence="1">
    <location>
        <begin position="190"/>
        <end position="209"/>
    </location>
</feature>
<protein>
    <submittedName>
        <fullName evidence="2">Uncharacterized protein</fullName>
    </submittedName>
</protein>
<reference evidence="2 3" key="1">
    <citation type="submission" date="2019-01" db="EMBL/GenBank/DDBJ databases">
        <authorList>
            <person name="Ferrante I. M."/>
        </authorList>
    </citation>
    <scope>NUCLEOTIDE SEQUENCE [LARGE SCALE GENOMIC DNA]</scope>
    <source>
        <strain evidence="2 3">B856</strain>
    </source>
</reference>
<sequence length="392" mass="44622">MINLAIHYNNLGVDTLCGRCNPNNTSGGNGDKYRQASNEYELQPRHCPGSNIDVRDEQSGEPVRKRRKCMIDVEFQAKRTINGEEKTIHQIDSALALFQKALAFIVQNTELAYLQNGLKYHPNDDEGFLRYENENVRRQIISSTNPCDTGISLKGESSCSKQYIYWKAIKIGNEDIIDLKYTNQQRCQKGHHSCGNNHNRGRQEPRPQGEYEALTKSIYHSMICIFNIGLCYQYKGMTAKAEQMKLMANYANPFAFGFNNNYYDFLNASIDHYTQAYELMTRFRLEDTSQYTFLMAMMNNLAATYGSLGQTSKVNICNRCLVQSLILVICSSERDGHLGQEVLSRTETKSVLRKEEDRTTFESFLSNVMYLMLGDGPNGDQRYSGNTVAEAA</sequence>
<evidence type="ECO:0000313" key="3">
    <source>
        <dbReference type="Proteomes" id="UP000291116"/>
    </source>
</evidence>